<dbReference type="Gene3D" id="1.20.81.30">
    <property type="entry name" value="Type II secretion system (T2SS), domain F"/>
    <property type="match status" value="1"/>
</dbReference>
<name>A0A7Y9GNW8_9MICO</name>
<evidence type="ECO:0000256" key="5">
    <source>
        <dbReference type="ARBA" id="ARBA00023136"/>
    </source>
</evidence>
<protein>
    <submittedName>
        <fullName evidence="8">Tight adherence protein C</fullName>
    </submittedName>
</protein>
<dbReference type="Pfam" id="PF00482">
    <property type="entry name" value="T2SSF"/>
    <property type="match status" value="1"/>
</dbReference>
<dbReference type="PANTHER" id="PTHR35007">
    <property type="entry name" value="INTEGRAL MEMBRANE PROTEIN-RELATED"/>
    <property type="match status" value="1"/>
</dbReference>
<dbReference type="InterPro" id="IPR018076">
    <property type="entry name" value="T2SS_GspF_dom"/>
</dbReference>
<keyword evidence="4 6" id="KW-1133">Transmembrane helix</keyword>
<evidence type="ECO:0000256" key="4">
    <source>
        <dbReference type="ARBA" id="ARBA00022989"/>
    </source>
</evidence>
<dbReference type="PANTHER" id="PTHR35007:SF2">
    <property type="entry name" value="PILUS ASSEMBLE PROTEIN"/>
    <property type="match status" value="1"/>
</dbReference>
<keyword evidence="2" id="KW-1003">Cell membrane</keyword>
<comment type="caution">
    <text evidence="8">The sequence shown here is derived from an EMBL/GenBank/DDBJ whole genome shotgun (WGS) entry which is preliminary data.</text>
</comment>
<dbReference type="EMBL" id="JACCBV010000001">
    <property type="protein sequence ID" value="NYE19978.1"/>
    <property type="molecule type" value="Genomic_DNA"/>
</dbReference>
<evidence type="ECO:0000256" key="1">
    <source>
        <dbReference type="ARBA" id="ARBA00004651"/>
    </source>
</evidence>
<organism evidence="8 9">
    <name type="scientific">Microbacterium immunditiarum</name>
    <dbReference type="NCBI Taxonomy" id="337480"/>
    <lineage>
        <taxon>Bacteria</taxon>
        <taxon>Bacillati</taxon>
        <taxon>Actinomycetota</taxon>
        <taxon>Actinomycetes</taxon>
        <taxon>Micrococcales</taxon>
        <taxon>Microbacteriaceae</taxon>
        <taxon>Microbacterium</taxon>
    </lineage>
</organism>
<evidence type="ECO:0000256" key="2">
    <source>
        <dbReference type="ARBA" id="ARBA00022475"/>
    </source>
</evidence>
<feature type="domain" description="Type II secretion system protein GspF" evidence="7">
    <location>
        <begin position="170"/>
        <end position="294"/>
    </location>
</feature>
<evidence type="ECO:0000313" key="9">
    <source>
        <dbReference type="Proteomes" id="UP000576969"/>
    </source>
</evidence>
<dbReference type="InterPro" id="IPR042094">
    <property type="entry name" value="T2SS_GspF_sf"/>
</dbReference>
<accession>A0A7Y9GNW8</accession>
<evidence type="ECO:0000256" key="6">
    <source>
        <dbReference type="SAM" id="Phobius"/>
    </source>
</evidence>
<dbReference type="AlphaFoldDB" id="A0A7Y9GNW8"/>
<feature type="transmembrane region" description="Helical" evidence="6">
    <location>
        <begin position="6"/>
        <end position="29"/>
    </location>
</feature>
<evidence type="ECO:0000313" key="8">
    <source>
        <dbReference type="EMBL" id="NYE19978.1"/>
    </source>
</evidence>
<dbReference type="RefSeq" id="WP_179489646.1">
    <property type="nucleotide sequence ID" value="NZ_JACCBV010000001.1"/>
</dbReference>
<feature type="transmembrane region" description="Helical" evidence="6">
    <location>
        <begin position="105"/>
        <end position="125"/>
    </location>
</feature>
<evidence type="ECO:0000259" key="7">
    <source>
        <dbReference type="Pfam" id="PF00482"/>
    </source>
</evidence>
<gene>
    <name evidence="8" type="ORF">BJ991_002006</name>
</gene>
<feature type="transmembrane region" description="Helical" evidence="6">
    <location>
        <begin position="276"/>
        <end position="302"/>
    </location>
</feature>
<proteinExistence type="predicted"/>
<reference evidence="8 9" key="1">
    <citation type="submission" date="2020-07" db="EMBL/GenBank/DDBJ databases">
        <title>Sequencing the genomes of 1000 actinobacteria strains.</title>
        <authorList>
            <person name="Klenk H.-P."/>
        </authorList>
    </citation>
    <scope>NUCLEOTIDE SEQUENCE [LARGE SCALE GENOMIC DNA]</scope>
    <source>
        <strain evidence="8 9">DSM 24662</strain>
    </source>
</reference>
<keyword evidence="9" id="KW-1185">Reference proteome</keyword>
<feature type="transmembrane region" description="Helical" evidence="6">
    <location>
        <begin position="131"/>
        <end position="151"/>
    </location>
</feature>
<sequence length="307" mass="32419">MSILATDLALAVVLGGAFGVGVCLLLALVPRWGAPSLTRRVAPYLRDITDPRGLVLAPQPFGLRALVREERDRWAARLGGSASIDRRLRQAAWATDAAGFRGRQLVWAVAGVAIGGVLVVALVLLGRAAPAVALLPPLSGAIAAIGCDQLLSLAARRRIERVQDELPTLLEFLALCLSAGEGIFDSIRRVADTGAGELSAELRAVVVAVGTGSSLTDALNRLSRDLGLPALTRSVDQLIAAIERGAPLSDVLHAQALDAREDAKRTLIEQAGRKEIYMLVPLVFLILPLSVLFAVFPGIFMLRLGIG</sequence>
<evidence type="ECO:0000256" key="3">
    <source>
        <dbReference type="ARBA" id="ARBA00022692"/>
    </source>
</evidence>
<dbReference type="GO" id="GO:0005886">
    <property type="term" value="C:plasma membrane"/>
    <property type="evidence" value="ECO:0007669"/>
    <property type="project" value="UniProtKB-SubCell"/>
</dbReference>
<dbReference type="Proteomes" id="UP000576969">
    <property type="component" value="Unassembled WGS sequence"/>
</dbReference>
<keyword evidence="5 6" id="KW-0472">Membrane</keyword>
<comment type="subcellular location">
    <subcellularLocation>
        <location evidence="1">Cell membrane</location>
        <topology evidence="1">Multi-pass membrane protein</topology>
    </subcellularLocation>
</comment>
<keyword evidence="3 6" id="KW-0812">Transmembrane</keyword>